<dbReference type="SUPFAM" id="SSF52540">
    <property type="entry name" value="P-loop containing nucleoside triphosphate hydrolases"/>
    <property type="match status" value="1"/>
</dbReference>
<gene>
    <name evidence="11" type="ORF">D9758_017869</name>
</gene>
<dbReference type="OrthoDB" id="6500128at2759"/>
<keyword evidence="2 8" id="KW-0812">Transmembrane</keyword>
<keyword evidence="12" id="KW-1185">Reference proteome</keyword>
<evidence type="ECO:0000259" key="9">
    <source>
        <dbReference type="PROSITE" id="PS50893"/>
    </source>
</evidence>
<dbReference type="Gene3D" id="3.40.50.300">
    <property type="entry name" value="P-loop containing nucleotide triphosphate hydrolases"/>
    <property type="match status" value="1"/>
</dbReference>
<evidence type="ECO:0000259" key="10">
    <source>
        <dbReference type="PROSITE" id="PS50929"/>
    </source>
</evidence>
<dbReference type="GO" id="GO:0140359">
    <property type="term" value="F:ABC-type transporter activity"/>
    <property type="evidence" value="ECO:0007669"/>
    <property type="project" value="InterPro"/>
</dbReference>
<protein>
    <submittedName>
        <fullName evidence="11">Uncharacterized protein</fullName>
    </submittedName>
</protein>
<feature type="compositionally biased region" description="Polar residues" evidence="7">
    <location>
        <begin position="104"/>
        <end position="124"/>
    </location>
</feature>
<keyword evidence="3" id="KW-0547">Nucleotide-binding</keyword>
<dbReference type="PANTHER" id="PTHR24223:SF356">
    <property type="entry name" value="ATP-BINDING CASSETTE TRANSPORTER ABC4"/>
    <property type="match status" value="1"/>
</dbReference>
<dbReference type="GO" id="GO:0016020">
    <property type="term" value="C:membrane"/>
    <property type="evidence" value="ECO:0007669"/>
    <property type="project" value="InterPro"/>
</dbReference>
<proteinExistence type="predicted"/>
<evidence type="ECO:0000256" key="3">
    <source>
        <dbReference type="ARBA" id="ARBA00022741"/>
    </source>
</evidence>
<keyword evidence="4" id="KW-0067">ATP-binding</keyword>
<feature type="transmembrane region" description="Helical" evidence="8">
    <location>
        <begin position="158"/>
        <end position="179"/>
    </location>
</feature>
<keyword evidence="6 8" id="KW-0472">Membrane</keyword>
<evidence type="ECO:0000256" key="6">
    <source>
        <dbReference type="ARBA" id="ARBA00023136"/>
    </source>
</evidence>
<evidence type="ECO:0000256" key="1">
    <source>
        <dbReference type="ARBA" id="ARBA00022448"/>
    </source>
</evidence>
<dbReference type="Pfam" id="PF00005">
    <property type="entry name" value="ABC_tran"/>
    <property type="match status" value="1"/>
</dbReference>
<evidence type="ECO:0000256" key="2">
    <source>
        <dbReference type="ARBA" id="ARBA00022692"/>
    </source>
</evidence>
<reference evidence="11 12" key="1">
    <citation type="journal article" date="2020" name="ISME J.">
        <title>Uncovering the hidden diversity of litter-decomposition mechanisms in mushroom-forming fungi.</title>
        <authorList>
            <person name="Floudas D."/>
            <person name="Bentzer J."/>
            <person name="Ahren D."/>
            <person name="Johansson T."/>
            <person name="Persson P."/>
            <person name="Tunlid A."/>
        </authorList>
    </citation>
    <scope>NUCLEOTIDE SEQUENCE [LARGE SCALE GENOMIC DNA]</scope>
    <source>
        <strain evidence="11 12">CBS 291.85</strain>
    </source>
</reference>
<evidence type="ECO:0000256" key="8">
    <source>
        <dbReference type="SAM" id="Phobius"/>
    </source>
</evidence>
<dbReference type="InterPro" id="IPR027417">
    <property type="entry name" value="P-loop_NTPase"/>
</dbReference>
<dbReference type="PROSITE" id="PS50929">
    <property type="entry name" value="ABC_TM1F"/>
    <property type="match status" value="1"/>
</dbReference>
<evidence type="ECO:0000256" key="5">
    <source>
        <dbReference type="ARBA" id="ARBA00022989"/>
    </source>
</evidence>
<dbReference type="AlphaFoldDB" id="A0A8H5FFD7"/>
<dbReference type="PROSITE" id="PS50893">
    <property type="entry name" value="ABC_TRANSPORTER_2"/>
    <property type="match status" value="1"/>
</dbReference>
<comment type="caution">
    <text evidence="11">The sequence shown here is derived from an EMBL/GenBank/DDBJ whole genome shotgun (WGS) entry which is preliminary data.</text>
</comment>
<organism evidence="11 12">
    <name type="scientific">Tetrapyrgos nigripes</name>
    <dbReference type="NCBI Taxonomy" id="182062"/>
    <lineage>
        <taxon>Eukaryota</taxon>
        <taxon>Fungi</taxon>
        <taxon>Dikarya</taxon>
        <taxon>Basidiomycota</taxon>
        <taxon>Agaricomycotina</taxon>
        <taxon>Agaricomycetes</taxon>
        <taxon>Agaricomycetidae</taxon>
        <taxon>Agaricales</taxon>
        <taxon>Marasmiineae</taxon>
        <taxon>Marasmiaceae</taxon>
        <taxon>Tetrapyrgos</taxon>
    </lineage>
</organism>
<dbReference type="EMBL" id="JAACJM010000260">
    <property type="protein sequence ID" value="KAF5334423.1"/>
    <property type="molecule type" value="Genomic_DNA"/>
</dbReference>
<dbReference type="Gene3D" id="1.20.1560.10">
    <property type="entry name" value="ABC transporter type 1, transmembrane domain"/>
    <property type="match status" value="1"/>
</dbReference>
<dbReference type="GO" id="GO:0016887">
    <property type="term" value="F:ATP hydrolysis activity"/>
    <property type="evidence" value="ECO:0007669"/>
    <property type="project" value="InterPro"/>
</dbReference>
<dbReference type="GO" id="GO:0005524">
    <property type="term" value="F:ATP binding"/>
    <property type="evidence" value="ECO:0007669"/>
    <property type="project" value="UniProtKB-KW"/>
</dbReference>
<evidence type="ECO:0000256" key="4">
    <source>
        <dbReference type="ARBA" id="ARBA00022840"/>
    </source>
</evidence>
<evidence type="ECO:0000313" key="11">
    <source>
        <dbReference type="EMBL" id="KAF5334423.1"/>
    </source>
</evidence>
<dbReference type="InterPro" id="IPR003439">
    <property type="entry name" value="ABC_transporter-like_ATP-bd"/>
</dbReference>
<feature type="region of interest" description="Disordered" evidence="7">
    <location>
        <begin position="49"/>
        <end position="131"/>
    </location>
</feature>
<evidence type="ECO:0000256" key="7">
    <source>
        <dbReference type="SAM" id="MobiDB-lite"/>
    </source>
</evidence>
<accession>A0A8H5FFD7</accession>
<feature type="domain" description="ABC transmembrane type-1" evidence="10">
    <location>
        <begin position="135"/>
        <end position="273"/>
    </location>
</feature>
<feature type="compositionally biased region" description="Low complexity" evidence="7">
    <location>
        <begin position="61"/>
        <end position="77"/>
    </location>
</feature>
<dbReference type="InterPro" id="IPR011527">
    <property type="entry name" value="ABC1_TM_dom"/>
</dbReference>
<dbReference type="Pfam" id="PF00664">
    <property type="entry name" value="ABC_membrane"/>
    <property type="match status" value="1"/>
</dbReference>
<name>A0A8H5FFD7_9AGAR</name>
<dbReference type="PANTHER" id="PTHR24223">
    <property type="entry name" value="ATP-BINDING CASSETTE SUB-FAMILY C"/>
    <property type="match status" value="1"/>
</dbReference>
<dbReference type="SUPFAM" id="SSF90123">
    <property type="entry name" value="ABC transporter transmembrane region"/>
    <property type="match status" value="1"/>
</dbReference>
<dbReference type="CDD" id="cd18596">
    <property type="entry name" value="ABC_6TM_VMR1_D1_like"/>
    <property type="match status" value="1"/>
</dbReference>
<keyword evidence="5 8" id="KW-1133">Transmembrane helix</keyword>
<feature type="transmembrane region" description="Helical" evidence="8">
    <location>
        <begin position="185"/>
        <end position="205"/>
    </location>
</feature>
<dbReference type="Proteomes" id="UP000559256">
    <property type="component" value="Unassembled WGS sequence"/>
</dbReference>
<sequence length="678" mass="76017">MAWLFIGPTLESISFEWYIFLATCALVCAEAILTQLVFEHALRICMKSDTSDGSSKDKPTPETAISTSASPSIGSASEDNEHPHSHSSGASENATLHIAEETESTAVGTSRVPSPSLPTGPTTQAADDKKKPDAANLVGKMNNLVTSDLQSIVNARDFGMLIFYTPIQIVLCIIFLYIVLGWSSFVRLATIIIMFPIPGYLVKLVQRAQKDKMKKTDARIETVTETMNILRMVKMFGWERLMNERIAEKREEELRYIRWMRILDLTTMLVNQLHALLFWLNQSITAKVSLDRITNFLYNTELLDVYKQSTDGKIEEVPVTTNTTENNQDIGFCNATFTWSNDSEDSTMTPSCCRFQLHIERLLFKRGCINLIIRPTGCGKTSMLMVLLSEMHFVQTHPDSWYNLPRDKGVVYAAQESWVQNATIKENIVFRSEFDEERYKKVLYQCTLEQDLTLFEAGDATEVGDVKLAPLEKVLTLGGGQKARIMLARAVYSDAEIILLDDVLVALEYHAHIKADRRQTHNIILTQPIAEFVVSIKEGRVAIQGSVSDALVKNSTLVVEADHEQEELRIAEETIDAVPPVADAPKSDGKLIVVEEVEIGHIGWPALAIGLSESTENLQTWLQYEKMNPEDVNVVYYLGIYSLPLLCPFGSMADELLQLIVGHNSNFSSHYTLHQGHK</sequence>
<keyword evidence="1" id="KW-0813">Transport</keyword>
<dbReference type="InterPro" id="IPR050173">
    <property type="entry name" value="ABC_transporter_C-like"/>
</dbReference>
<feature type="domain" description="ABC transporter" evidence="9">
    <location>
        <begin position="341"/>
        <end position="580"/>
    </location>
</feature>
<feature type="transmembrane region" description="Helical" evidence="8">
    <location>
        <begin position="17"/>
        <end position="38"/>
    </location>
</feature>
<evidence type="ECO:0000313" key="12">
    <source>
        <dbReference type="Proteomes" id="UP000559256"/>
    </source>
</evidence>
<dbReference type="InterPro" id="IPR036640">
    <property type="entry name" value="ABC1_TM_sf"/>
</dbReference>